<dbReference type="AlphaFoldDB" id="A0A6G1G7E8"/>
<dbReference type="EMBL" id="ML975154">
    <property type="protein sequence ID" value="KAF1814015.1"/>
    <property type="molecule type" value="Genomic_DNA"/>
</dbReference>
<dbReference type="SMART" id="SM00443">
    <property type="entry name" value="G_patch"/>
    <property type="match status" value="1"/>
</dbReference>
<reference evidence="5" key="2">
    <citation type="submission" date="2020-04" db="EMBL/GenBank/DDBJ databases">
        <authorList>
            <consortium name="NCBI Genome Project"/>
        </authorList>
    </citation>
    <scope>NUCLEOTIDE SEQUENCE</scope>
    <source>
        <strain evidence="5">CBS 781.70</strain>
    </source>
</reference>
<protein>
    <submittedName>
        <fullName evidence="3 5">G-patch-domain-containing protein</fullName>
    </submittedName>
</protein>
<feature type="region of interest" description="Disordered" evidence="1">
    <location>
        <begin position="209"/>
        <end position="238"/>
    </location>
</feature>
<dbReference type="InterPro" id="IPR000467">
    <property type="entry name" value="G_patch_dom"/>
</dbReference>
<evidence type="ECO:0000313" key="4">
    <source>
        <dbReference type="Proteomes" id="UP000504638"/>
    </source>
</evidence>
<keyword evidence="4" id="KW-1185">Reference proteome</keyword>
<accession>A0A6G1G7E8</accession>
<feature type="region of interest" description="Disordered" evidence="1">
    <location>
        <begin position="1"/>
        <end position="53"/>
    </location>
</feature>
<reference evidence="3 5" key="1">
    <citation type="submission" date="2020-01" db="EMBL/GenBank/DDBJ databases">
        <authorList>
            <consortium name="DOE Joint Genome Institute"/>
            <person name="Haridas S."/>
            <person name="Albert R."/>
            <person name="Binder M."/>
            <person name="Bloem J."/>
            <person name="Labutti K."/>
            <person name="Salamov A."/>
            <person name="Andreopoulos B."/>
            <person name="Baker S.E."/>
            <person name="Barry K."/>
            <person name="Bills G."/>
            <person name="Bluhm B.H."/>
            <person name="Cannon C."/>
            <person name="Castanera R."/>
            <person name="Culley D.E."/>
            <person name="Daum C."/>
            <person name="Ezra D."/>
            <person name="Gonzalez J.B."/>
            <person name="Henrissat B."/>
            <person name="Kuo A."/>
            <person name="Liang C."/>
            <person name="Lipzen A."/>
            <person name="Lutzoni F."/>
            <person name="Magnuson J."/>
            <person name="Mondo S."/>
            <person name="Nolan M."/>
            <person name="Ohm R."/>
            <person name="Pangilinan J."/>
            <person name="Park H.-J."/>
            <person name="Ramirez L."/>
            <person name="Alfaro M."/>
            <person name="Sun H."/>
            <person name="Tritt A."/>
            <person name="Yoshinaga Y."/>
            <person name="Zwiers L.-H."/>
            <person name="Turgeon B.G."/>
            <person name="Goodwin S.B."/>
            <person name="Spatafora J.W."/>
            <person name="Crous P.W."/>
            <person name="Grigoriev I.V."/>
        </authorList>
    </citation>
    <scope>NUCLEOTIDE SEQUENCE</scope>
    <source>
        <strain evidence="3 5">CBS 781.70</strain>
    </source>
</reference>
<dbReference type="GO" id="GO:0003676">
    <property type="term" value="F:nucleic acid binding"/>
    <property type="evidence" value="ECO:0007669"/>
    <property type="project" value="InterPro"/>
</dbReference>
<proteinExistence type="predicted"/>
<dbReference type="SMART" id="SM01173">
    <property type="entry name" value="DUF4187"/>
    <property type="match status" value="1"/>
</dbReference>
<evidence type="ECO:0000259" key="2">
    <source>
        <dbReference type="PROSITE" id="PS50174"/>
    </source>
</evidence>
<dbReference type="GO" id="GO:0000776">
    <property type="term" value="C:kinetochore"/>
    <property type="evidence" value="ECO:0007669"/>
    <property type="project" value="TreeGrafter"/>
</dbReference>
<reference evidence="5" key="3">
    <citation type="submission" date="2025-04" db="UniProtKB">
        <authorList>
            <consortium name="RefSeq"/>
        </authorList>
    </citation>
    <scope>IDENTIFICATION</scope>
    <source>
        <strain evidence="5">CBS 781.70</strain>
    </source>
</reference>
<feature type="compositionally biased region" description="Basic and acidic residues" evidence="1">
    <location>
        <begin position="16"/>
        <end position="25"/>
    </location>
</feature>
<organism evidence="3">
    <name type="scientific">Eremomyces bilateralis CBS 781.70</name>
    <dbReference type="NCBI Taxonomy" id="1392243"/>
    <lineage>
        <taxon>Eukaryota</taxon>
        <taxon>Fungi</taxon>
        <taxon>Dikarya</taxon>
        <taxon>Ascomycota</taxon>
        <taxon>Pezizomycotina</taxon>
        <taxon>Dothideomycetes</taxon>
        <taxon>Dothideomycetes incertae sedis</taxon>
        <taxon>Eremomycetales</taxon>
        <taxon>Eremomycetaceae</taxon>
        <taxon>Eremomyces</taxon>
    </lineage>
</organism>
<dbReference type="GeneID" id="54422368"/>
<gene>
    <name evidence="3 5" type="ORF">P152DRAFT_481179</name>
</gene>
<dbReference type="InterPro" id="IPR039249">
    <property type="entry name" value="GPATCH11"/>
</dbReference>
<dbReference type="PANTHER" id="PTHR21032:SF0">
    <property type="entry name" value="G PATCH DOMAIN-CONTAINING PROTEIN 11"/>
    <property type="match status" value="1"/>
</dbReference>
<feature type="region of interest" description="Disordered" evidence="1">
    <location>
        <begin position="159"/>
        <end position="182"/>
    </location>
</feature>
<dbReference type="OrthoDB" id="786951at2759"/>
<evidence type="ECO:0000313" key="3">
    <source>
        <dbReference type="EMBL" id="KAF1814015.1"/>
    </source>
</evidence>
<feature type="compositionally biased region" description="Basic and acidic residues" evidence="1">
    <location>
        <begin position="32"/>
        <end position="53"/>
    </location>
</feature>
<dbReference type="InterPro" id="IPR025239">
    <property type="entry name" value="DUF4187"/>
</dbReference>
<feature type="compositionally biased region" description="Acidic residues" evidence="1">
    <location>
        <begin position="219"/>
        <end position="228"/>
    </location>
</feature>
<feature type="domain" description="G-patch" evidence="2">
    <location>
        <begin position="65"/>
        <end position="111"/>
    </location>
</feature>
<dbReference type="PANTHER" id="PTHR21032">
    <property type="entry name" value="G PATCH DOMAIN-CONTAINING PROTEIN 11"/>
    <property type="match status" value="1"/>
</dbReference>
<dbReference type="Pfam" id="PF01585">
    <property type="entry name" value="G-patch"/>
    <property type="match status" value="1"/>
</dbReference>
<dbReference type="Proteomes" id="UP000504638">
    <property type="component" value="Unplaced"/>
</dbReference>
<evidence type="ECO:0000313" key="5">
    <source>
        <dbReference type="RefSeq" id="XP_033535646.1"/>
    </source>
</evidence>
<dbReference type="PROSITE" id="PS50174">
    <property type="entry name" value="G_PATCH"/>
    <property type="match status" value="1"/>
</dbReference>
<name>A0A6G1G7E8_9PEZI</name>
<dbReference type="RefSeq" id="XP_033535646.1">
    <property type="nucleotide sequence ID" value="XM_033681798.1"/>
</dbReference>
<evidence type="ECO:0000256" key="1">
    <source>
        <dbReference type="SAM" id="MobiDB-lite"/>
    </source>
</evidence>
<dbReference type="Pfam" id="PF13821">
    <property type="entry name" value="DUF4187"/>
    <property type="match status" value="1"/>
</dbReference>
<sequence length="301" mass="34446">MAEEEDDYMTMLVEDPTVKPKETSIQRRARKQKESEQKGRTKSKKELEAEAEAARDAALNTALDPSNKGFQMMAKLGFKPGTALGKASDARTEPIQVALKEDRGGIGHLNARKRKFRTEAGEENLAKLAKMDPEAYRERIRLEREQKRFEGQLHAAQKVAEQFAESEEEAERATGATNAESKPLTSINVLWRGLVRDRLEKEREKQLRLEMQARTLDDPEHDSDEEDLGPGKGPSEEAITFQELDEEDPELNDFEAMTVDEQLEKVVEHLRKERQYCFYCKYQYPDPEMDGCPGLTEEDHD</sequence>